<feature type="chain" id="PRO_5012465409" evidence="1">
    <location>
        <begin position="22"/>
        <end position="307"/>
    </location>
</feature>
<gene>
    <name evidence="2" type="ORF">KL86DYS2_11636</name>
</gene>
<organism evidence="2">
    <name type="scientific">uncultured Dysgonomonas sp</name>
    <dbReference type="NCBI Taxonomy" id="206096"/>
    <lineage>
        <taxon>Bacteria</taxon>
        <taxon>Pseudomonadati</taxon>
        <taxon>Bacteroidota</taxon>
        <taxon>Bacteroidia</taxon>
        <taxon>Bacteroidales</taxon>
        <taxon>Dysgonomonadaceae</taxon>
        <taxon>Dysgonomonas</taxon>
        <taxon>environmental samples</taxon>
    </lineage>
</organism>
<accession>A0A212JIU4</accession>
<dbReference type="PROSITE" id="PS51257">
    <property type="entry name" value="PROKAR_LIPOPROTEIN"/>
    <property type="match status" value="1"/>
</dbReference>
<dbReference type="EMBL" id="FLUL01000001">
    <property type="protein sequence ID" value="SBV99354.1"/>
    <property type="molecule type" value="Genomic_DNA"/>
</dbReference>
<feature type="signal peptide" evidence="1">
    <location>
        <begin position="1"/>
        <end position="21"/>
    </location>
</feature>
<keyword evidence="1" id="KW-0732">Signal</keyword>
<evidence type="ECO:0000313" key="2">
    <source>
        <dbReference type="EMBL" id="SBV99354.1"/>
    </source>
</evidence>
<name>A0A212JIU4_9BACT</name>
<protein>
    <submittedName>
        <fullName evidence="2">Uncharacterized protein</fullName>
    </submittedName>
</protein>
<sequence>MKKLLFFLCATILFASCSNDSEEVPTTSKTYKVTFDVSNFSVDVKSLKADTYNNQLFYIIYEKESGKGVKGWKFKEMVGQLTEELPEGNYYIAFIFYPTGGMSSPPTEGAIDVKDNNFYTDYFENPPTWIMGNMGSRYIYYEKVDFSVAANNSDVPIQVTLQPMWSEVTVEVTDANTCSLPEGTTTIGCVITPFYSGISIAEGIPTRGSEVSWGWGDLCNTNVDKFREHKIITDRHATAGKDVTVKLVFVKQIATGDTVLGEREIYKGNIEGGKRITFRGALDKTATSAIFKVSLADLTDGGIIPFD</sequence>
<dbReference type="AlphaFoldDB" id="A0A212JIU4"/>
<evidence type="ECO:0000256" key="1">
    <source>
        <dbReference type="SAM" id="SignalP"/>
    </source>
</evidence>
<proteinExistence type="predicted"/>
<reference evidence="2" key="1">
    <citation type="submission" date="2016-04" db="EMBL/GenBank/DDBJ databases">
        <authorList>
            <person name="Evans L.H."/>
            <person name="Alamgir A."/>
            <person name="Owens N."/>
            <person name="Weber N.D."/>
            <person name="Virtaneva K."/>
            <person name="Barbian K."/>
            <person name="Babar A."/>
            <person name="Rosenke K."/>
        </authorList>
    </citation>
    <scope>NUCLEOTIDE SEQUENCE</scope>
    <source>
        <strain evidence="2">86-2</strain>
    </source>
</reference>
<dbReference type="RefSeq" id="WP_296949001.1">
    <property type="nucleotide sequence ID" value="NZ_LT599021.1"/>
</dbReference>